<reference evidence="1" key="1">
    <citation type="journal article" date="2014" name="Front. Microbiol.">
        <title>High frequency of phylogenetically diverse reductive dehalogenase-homologous genes in deep subseafloor sedimentary metagenomes.</title>
        <authorList>
            <person name="Kawai M."/>
            <person name="Futagami T."/>
            <person name="Toyoda A."/>
            <person name="Takaki Y."/>
            <person name="Nishi S."/>
            <person name="Hori S."/>
            <person name="Arai W."/>
            <person name="Tsubouchi T."/>
            <person name="Morono Y."/>
            <person name="Uchiyama I."/>
            <person name="Ito T."/>
            <person name="Fujiyama A."/>
            <person name="Inagaki F."/>
            <person name="Takami H."/>
        </authorList>
    </citation>
    <scope>NUCLEOTIDE SEQUENCE</scope>
    <source>
        <strain evidence="1">Expedition CK06-06</strain>
    </source>
</reference>
<sequence>MIKALIEERRAKDISSETRLSIDFPNKLPTANPPIVMTPFIFSGVIAYT</sequence>
<dbReference type="EMBL" id="BARV01007380">
    <property type="protein sequence ID" value="GAI07179.1"/>
    <property type="molecule type" value="Genomic_DNA"/>
</dbReference>
<gene>
    <name evidence="1" type="ORF">S06H3_15036</name>
</gene>
<comment type="caution">
    <text evidence="1">The sequence shown here is derived from an EMBL/GenBank/DDBJ whole genome shotgun (WGS) entry which is preliminary data.</text>
</comment>
<protein>
    <submittedName>
        <fullName evidence="1">Uncharacterized protein</fullName>
    </submittedName>
</protein>
<accession>X1MLC9</accession>
<name>X1MLC9_9ZZZZ</name>
<evidence type="ECO:0000313" key="1">
    <source>
        <dbReference type="EMBL" id="GAI07179.1"/>
    </source>
</evidence>
<organism evidence="1">
    <name type="scientific">marine sediment metagenome</name>
    <dbReference type="NCBI Taxonomy" id="412755"/>
    <lineage>
        <taxon>unclassified sequences</taxon>
        <taxon>metagenomes</taxon>
        <taxon>ecological metagenomes</taxon>
    </lineage>
</organism>
<proteinExistence type="predicted"/>
<dbReference type="AlphaFoldDB" id="X1MLC9"/>